<keyword evidence="3" id="KW-1185">Reference proteome</keyword>
<dbReference type="Proteomes" id="UP000629619">
    <property type="component" value="Unassembled WGS sequence"/>
</dbReference>
<evidence type="ECO:0000313" key="2">
    <source>
        <dbReference type="EMBL" id="GIF06946.1"/>
    </source>
</evidence>
<protein>
    <recommendedName>
        <fullName evidence="4">Peptidase inhibitor family I36</fullName>
    </recommendedName>
</protein>
<dbReference type="AlphaFoldDB" id="A0A919N9U2"/>
<accession>A0A919N9U2</accession>
<evidence type="ECO:0008006" key="4">
    <source>
        <dbReference type="Google" id="ProtNLM"/>
    </source>
</evidence>
<gene>
    <name evidence="2" type="ORF">Asi03nite_44840</name>
</gene>
<organism evidence="2 3">
    <name type="scientific">Actinoplanes siamensis</name>
    <dbReference type="NCBI Taxonomy" id="1223317"/>
    <lineage>
        <taxon>Bacteria</taxon>
        <taxon>Bacillati</taxon>
        <taxon>Actinomycetota</taxon>
        <taxon>Actinomycetes</taxon>
        <taxon>Micromonosporales</taxon>
        <taxon>Micromonosporaceae</taxon>
        <taxon>Actinoplanes</taxon>
    </lineage>
</organism>
<evidence type="ECO:0000313" key="3">
    <source>
        <dbReference type="Proteomes" id="UP000629619"/>
    </source>
</evidence>
<comment type="caution">
    <text evidence="2">The sequence shown here is derived from an EMBL/GenBank/DDBJ whole genome shotgun (WGS) entry which is preliminary data.</text>
</comment>
<dbReference type="InterPro" id="IPR006311">
    <property type="entry name" value="TAT_signal"/>
</dbReference>
<dbReference type="RefSeq" id="WP_203682366.1">
    <property type="nucleotide sequence ID" value="NZ_BOMW01000043.1"/>
</dbReference>
<name>A0A919N9U2_9ACTN</name>
<dbReference type="EMBL" id="BOMW01000043">
    <property type="protein sequence ID" value="GIF06946.1"/>
    <property type="molecule type" value="Genomic_DNA"/>
</dbReference>
<reference evidence="2" key="1">
    <citation type="submission" date="2021-01" db="EMBL/GenBank/DDBJ databases">
        <title>Whole genome shotgun sequence of Actinoplanes siamensis NBRC 109076.</title>
        <authorList>
            <person name="Komaki H."/>
            <person name="Tamura T."/>
        </authorList>
    </citation>
    <scope>NUCLEOTIDE SEQUENCE</scope>
    <source>
        <strain evidence="2">NBRC 109076</strain>
    </source>
</reference>
<feature type="signal peptide" evidence="1">
    <location>
        <begin position="1"/>
        <end position="31"/>
    </location>
</feature>
<sequence length="139" mass="14976">MRYLVRRAVLAAALSVGVVAATATVAAPASAARRLAAWECPSGNVCVWTGPYGTGSRCLWSDADNDWQASPITCSWSGSQPVRSIFNNGTSSRYAGVALYRASGYQNFYWCVSQGTLRNDENVYLRSHRWVVSATGCVA</sequence>
<dbReference type="PROSITE" id="PS51318">
    <property type="entry name" value="TAT"/>
    <property type="match status" value="1"/>
</dbReference>
<dbReference type="Pfam" id="PF03995">
    <property type="entry name" value="Inhibitor_I36"/>
    <property type="match status" value="1"/>
</dbReference>
<keyword evidence="1" id="KW-0732">Signal</keyword>
<feature type="chain" id="PRO_5037506643" description="Peptidase inhibitor family I36" evidence="1">
    <location>
        <begin position="32"/>
        <end position="139"/>
    </location>
</feature>
<proteinExistence type="predicted"/>
<evidence type="ECO:0000256" key="1">
    <source>
        <dbReference type="SAM" id="SignalP"/>
    </source>
</evidence>